<accession>A0AAV9WXC8</accession>
<keyword evidence="3" id="KW-0813">Transport</keyword>
<evidence type="ECO:0000256" key="8">
    <source>
        <dbReference type="ARBA" id="ARBA00023136"/>
    </source>
</evidence>
<name>A0AAV9WXC8_9PEZI</name>
<evidence type="ECO:0000256" key="4">
    <source>
        <dbReference type="ARBA" id="ARBA00022660"/>
    </source>
</evidence>
<comment type="similarity">
    <text evidence="2">Belongs to the complex I NDUFA5 subunit family.</text>
</comment>
<evidence type="ECO:0000256" key="3">
    <source>
        <dbReference type="ARBA" id="ARBA00022448"/>
    </source>
</evidence>
<dbReference type="Pfam" id="PF04716">
    <property type="entry name" value="ETC_C1_NDUFA5"/>
    <property type="match status" value="1"/>
</dbReference>
<evidence type="ECO:0000256" key="6">
    <source>
        <dbReference type="ARBA" id="ARBA00022982"/>
    </source>
</evidence>
<evidence type="ECO:0000313" key="9">
    <source>
        <dbReference type="EMBL" id="KAK6529029.1"/>
    </source>
</evidence>
<dbReference type="InterPro" id="IPR006806">
    <property type="entry name" value="NDUFA5"/>
</dbReference>
<gene>
    <name evidence="9" type="ORF">TWF694_004249</name>
</gene>
<dbReference type="PANTHER" id="PTHR12653">
    <property type="entry name" value="NADH-UBIQUINONE OXIDOREDUCTASE 13 KD-B SUBUNIT"/>
    <property type="match status" value="1"/>
</dbReference>
<evidence type="ECO:0000256" key="7">
    <source>
        <dbReference type="ARBA" id="ARBA00023128"/>
    </source>
</evidence>
<keyword evidence="5" id="KW-0999">Mitochondrion inner membrane</keyword>
<dbReference type="AlphaFoldDB" id="A0AAV9WXC8"/>
<dbReference type="GO" id="GO:0022904">
    <property type="term" value="P:respiratory electron transport chain"/>
    <property type="evidence" value="ECO:0007669"/>
    <property type="project" value="InterPro"/>
</dbReference>
<evidence type="ECO:0000256" key="5">
    <source>
        <dbReference type="ARBA" id="ARBA00022792"/>
    </source>
</evidence>
<evidence type="ECO:0000256" key="2">
    <source>
        <dbReference type="ARBA" id="ARBA00010261"/>
    </source>
</evidence>
<evidence type="ECO:0000313" key="10">
    <source>
        <dbReference type="Proteomes" id="UP001365542"/>
    </source>
</evidence>
<keyword evidence="8" id="KW-0472">Membrane</keyword>
<sequence>MRPAVRLFQVARAAAATTTKGGAPRLAAFHPTGIAGLPTHPNPRPTILNVYNATLKKLSELPEESAYRTATEAIVKHRKRIVEEQIPVGFDVWCKERERRGLESPPKYDEGVEEVDVTKDEILALTGQWEDSQPDDYPFVELEQWRIEEIKKAKINKWVETHKKKAPDYEGLAPEPDLTADQVEAIEQQIGSGLLEEIIVQAYDEYKLVDVMTQSKPWEPLMEEPVEGQWTYFEREKN</sequence>
<dbReference type="Proteomes" id="UP001365542">
    <property type="component" value="Unassembled WGS sequence"/>
</dbReference>
<organism evidence="9 10">
    <name type="scientific">Orbilia ellipsospora</name>
    <dbReference type="NCBI Taxonomy" id="2528407"/>
    <lineage>
        <taxon>Eukaryota</taxon>
        <taxon>Fungi</taxon>
        <taxon>Dikarya</taxon>
        <taxon>Ascomycota</taxon>
        <taxon>Pezizomycotina</taxon>
        <taxon>Orbiliomycetes</taxon>
        <taxon>Orbiliales</taxon>
        <taxon>Orbiliaceae</taxon>
        <taxon>Orbilia</taxon>
    </lineage>
</organism>
<keyword evidence="6" id="KW-0249">Electron transport</keyword>
<keyword evidence="7" id="KW-0496">Mitochondrion</keyword>
<protein>
    <submittedName>
        <fullName evidence="9">Uncharacterized protein</fullName>
    </submittedName>
</protein>
<keyword evidence="10" id="KW-1185">Reference proteome</keyword>
<dbReference type="PANTHER" id="PTHR12653:SF0">
    <property type="entry name" value="NADH DEHYDROGENASE [UBIQUINONE] 1 ALPHA SUBCOMPLEX SUBUNIT 5"/>
    <property type="match status" value="1"/>
</dbReference>
<comment type="subcellular location">
    <subcellularLocation>
        <location evidence="1">Mitochondrion inner membrane</location>
        <topology evidence="1">Peripheral membrane protein</topology>
        <orientation evidence="1">Matrix side</orientation>
    </subcellularLocation>
</comment>
<evidence type="ECO:0000256" key="1">
    <source>
        <dbReference type="ARBA" id="ARBA00004443"/>
    </source>
</evidence>
<proteinExistence type="inferred from homology"/>
<reference evidence="9 10" key="1">
    <citation type="submission" date="2019-10" db="EMBL/GenBank/DDBJ databases">
        <authorList>
            <person name="Palmer J.M."/>
        </authorList>
    </citation>
    <scope>NUCLEOTIDE SEQUENCE [LARGE SCALE GENOMIC DNA]</scope>
    <source>
        <strain evidence="9 10">TWF694</strain>
    </source>
</reference>
<dbReference type="EMBL" id="JAVHJO010000014">
    <property type="protein sequence ID" value="KAK6529029.1"/>
    <property type="molecule type" value="Genomic_DNA"/>
</dbReference>
<comment type="caution">
    <text evidence="9">The sequence shown here is derived from an EMBL/GenBank/DDBJ whole genome shotgun (WGS) entry which is preliminary data.</text>
</comment>
<keyword evidence="4" id="KW-0679">Respiratory chain</keyword>
<dbReference type="GO" id="GO:0005743">
    <property type="term" value="C:mitochondrial inner membrane"/>
    <property type="evidence" value="ECO:0007669"/>
    <property type="project" value="UniProtKB-SubCell"/>
</dbReference>